<dbReference type="Pfam" id="PF07715">
    <property type="entry name" value="Plug"/>
    <property type="match status" value="1"/>
</dbReference>
<keyword evidence="6" id="KW-0472">Membrane</keyword>
<dbReference type="Gene3D" id="2.60.40.1120">
    <property type="entry name" value="Carboxypeptidase-like, regulatory domain"/>
    <property type="match status" value="1"/>
</dbReference>
<evidence type="ECO:0000256" key="3">
    <source>
        <dbReference type="ARBA" id="ARBA00022452"/>
    </source>
</evidence>
<accession>A0ABQ0E3D6</accession>
<protein>
    <submittedName>
        <fullName evidence="9">Carboxypeptidase-like regulatory domain-containing protein</fullName>
    </submittedName>
</protein>
<keyword evidence="5" id="KW-0732">Signal</keyword>
<evidence type="ECO:0000256" key="2">
    <source>
        <dbReference type="ARBA" id="ARBA00022448"/>
    </source>
</evidence>
<evidence type="ECO:0000259" key="8">
    <source>
        <dbReference type="Pfam" id="PF07715"/>
    </source>
</evidence>
<evidence type="ECO:0000313" key="9">
    <source>
        <dbReference type="EMBL" id="GAB1252198.1"/>
    </source>
</evidence>
<proteinExistence type="predicted"/>
<comment type="caution">
    <text evidence="9">The sequence shown here is derived from an EMBL/GenBank/DDBJ whole genome shotgun (WGS) entry which is preliminary data.</text>
</comment>
<keyword evidence="7" id="KW-0998">Cell outer membrane</keyword>
<evidence type="ECO:0000313" key="10">
    <source>
        <dbReference type="Proteomes" id="UP001628220"/>
    </source>
</evidence>
<keyword evidence="10" id="KW-1185">Reference proteome</keyword>
<evidence type="ECO:0000256" key="7">
    <source>
        <dbReference type="ARBA" id="ARBA00023237"/>
    </source>
</evidence>
<evidence type="ECO:0000256" key="4">
    <source>
        <dbReference type="ARBA" id="ARBA00022692"/>
    </source>
</evidence>
<feature type="domain" description="TonB-dependent receptor plug" evidence="8">
    <location>
        <begin position="141"/>
        <end position="225"/>
    </location>
</feature>
<evidence type="ECO:0000256" key="5">
    <source>
        <dbReference type="ARBA" id="ARBA00022729"/>
    </source>
</evidence>
<gene>
    <name evidence="9" type="ORF">Tsumi_13040</name>
</gene>
<comment type="subcellular location">
    <subcellularLocation>
        <location evidence="1">Cell outer membrane</location>
        <topology evidence="1">Multi-pass membrane protein</topology>
    </subcellularLocation>
</comment>
<keyword evidence="4" id="KW-0812">Transmembrane</keyword>
<dbReference type="InterPro" id="IPR037066">
    <property type="entry name" value="Plug_dom_sf"/>
</dbReference>
<dbReference type="SUPFAM" id="SSF56935">
    <property type="entry name" value="Porins"/>
    <property type="match status" value="1"/>
</dbReference>
<dbReference type="InterPro" id="IPR012910">
    <property type="entry name" value="Plug_dom"/>
</dbReference>
<dbReference type="InterPro" id="IPR036942">
    <property type="entry name" value="Beta-barrel_TonB_sf"/>
</dbReference>
<evidence type="ECO:0000256" key="1">
    <source>
        <dbReference type="ARBA" id="ARBA00004571"/>
    </source>
</evidence>
<dbReference type="SUPFAM" id="SSF49464">
    <property type="entry name" value="Carboxypeptidase regulatory domain-like"/>
    <property type="match status" value="1"/>
</dbReference>
<dbReference type="Gene3D" id="2.40.170.20">
    <property type="entry name" value="TonB-dependent receptor, beta-barrel domain"/>
    <property type="match status" value="1"/>
</dbReference>
<keyword evidence="2" id="KW-0813">Transport</keyword>
<dbReference type="RefSeq" id="WP_411915959.1">
    <property type="nucleotide sequence ID" value="NZ_BAAFSF010000004.1"/>
</dbReference>
<dbReference type="EMBL" id="BAAFSF010000004">
    <property type="protein sequence ID" value="GAB1252198.1"/>
    <property type="molecule type" value="Genomic_DNA"/>
</dbReference>
<evidence type="ECO:0000256" key="6">
    <source>
        <dbReference type="ARBA" id="ARBA00023136"/>
    </source>
</evidence>
<organism evidence="9 10">
    <name type="scientific">Porphyromonas miyakawae</name>
    <dbReference type="NCBI Taxonomy" id="3137470"/>
    <lineage>
        <taxon>Bacteria</taxon>
        <taxon>Pseudomonadati</taxon>
        <taxon>Bacteroidota</taxon>
        <taxon>Bacteroidia</taxon>
        <taxon>Bacteroidales</taxon>
        <taxon>Porphyromonadaceae</taxon>
        <taxon>Porphyromonas</taxon>
    </lineage>
</organism>
<keyword evidence="3" id="KW-1134">Transmembrane beta strand</keyword>
<sequence>MDTSQSRSVLIFLLAVLFLLCFPLGGIAQQVRIRGIVKDRDGAPIPFANVKLSGRAVGAATDLQGRYSFTSAPVKDSVAILFSAIGYRTVTKTFPNGIHDSLRIDVSLPDDAIALQGVTVTAAAQQKNVMEQIKPEHILITAAPVAGVEALVATYAGVTQNNELSSQYSVRGGSYDENMVYVNGMEVARPLLVRSAQQEGLSFVHPHMTERVNFSAGGFTAEFGDKMSSVLDIRYKRPNQFEAAVDVGLQGDNVYIGSRRGGFSQVTGIRFKDGRNMLSSLETKGEYRPIYFDAQTYMVQRISSRWQLSLLANVSLTDYTFIPQTRETVFGTMSNLKKVRIYFDGQERDNFLSTFGALTAAYTQNESIRHTLSVAYFGSRERERYDIEGSYFLQSDVSESDRDLPGDVSLSALATGSNLEHARNTLQSHLLTTSYRLTYILNERHTLRAGADIRGEWVSDRISEWTLLDSAGFNQPHYEDRIEMLYNLYSAQRIQSLRASLFVQDELKIGQWHLVPGLRASWWSFNKELIVSPRFVASYHPKRAPNLLVRLAAGLYYQAPYYKELRTIEPDENGNNYVALNHKIKSQGSIHFVSGADYSFRAAGRPFKLTGEVYFKYLFHLNPYRVDNVKIRYMGMNPANGYVAGVDMKLFGEFVPGVDSWITASLLHSRQSLPGVGHMKLPNAPSYNLSLFFRDYFPNFKPISLSLRGLLSGGLPQFKPAEGFELPTFTGKPYMRVDVGLTYRFFDRERARRASSWDIFKYIEASVDLFNLFDNANVSGYYWVTDANNHVFAVPNYLTRRQLNIRLSAAF</sequence>
<dbReference type="InterPro" id="IPR008969">
    <property type="entry name" value="CarboxyPept-like_regulatory"/>
</dbReference>
<dbReference type="Gene3D" id="2.170.130.10">
    <property type="entry name" value="TonB-dependent receptor, plug domain"/>
    <property type="match status" value="1"/>
</dbReference>
<dbReference type="Proteomes" id="UP001628220">
    <property type="component" value="Unassembled WGS sequence"/>
</dbReference>
<dbReference type="InterPro" id="IPR039426">
    <property type="entry name" value="TonB-dep_rcpt-like"/>
</dbReference>
<name>A0ABQ0E3D6_9PORP</name>
<dbReference type="PANTHER" id="PTHR30069:SF29">
    <property type="entry name" value="HEMOGLOBIN AND HEMOGLOBIN-HAPTOGLOBIN-BINDING PROTEIN 1-RELATED"/>
    <property type="match status" value="1"/>
</dbReference>
<dbReference type="PANTHER" id="PTHR30069">
    <property type="entry name" value="TONB-DEPENDENT OUTER MEMBRANE RECEPTOR"/>
    <property type="match status" value="1"/>
</dbReference>
<reference evidence="9 10" key="1">
    <citation type="journal article" date="2025" name="Int. J. Syst. Evol. Microbiol.">
        <title>Desulfovibrio falkowii sp. nov., Porphyromonas miyakawae sp. nov., Mediterraneibacter flintii sp. nov. and Owariibacterium komagatae gen. nov., sp. nov., isolated from human faeces.</title>
        <authorList>
            <person name="Hamaguchi T."/>
            <person name="Ohara M."/>
            <person name="Hisatomi A."/>
            <person name="Sekiguchi K."/>
            <person name="Takeda J.I."/>
            <person name="Ueyama J."/>
            <person name="Ito M."/>
            <person name="Nishiwaki H."/>
            <person name="Ogi T."/>
            <person name="Hirayama M."/>
            <person name="Ohkuma M."/>
            <person name="Sakamoto M."/>
            <person name="Ohno K."/>
        </authorList>
    </citation>
    <scope>NUCLEOTIDE SEQUENCE [LARGE SCALE GENOMIC DNA]</scope>
    <source>
        <strain evidence="9 10">13CB11C</strain>
    </source>
</reference>
<dbReference type="Pfam" id="PF13620">
    <property type="entry name" value="CarboxypepD_reg"/>
    <property type="match status" value="1"/>
</dbReference>